<organism evidence="2 3">
    <name type="scientific">Caerostris extrusa</name>
    <name type="common">Bark spider</name>
    <name type="synonym">Caerostris bankana</name>
    <dbReference type="NCBI Taxonomy" id="172846"/>
    <lineage>
        <taxon>Eukaryota</taxon>
        <taxon>Metazoa</taxon>
        <taxon>Ecdysozoa</taxon>
        <taxon>Arthropoda</taxon>
        <taxon>Chelicerata</taxon>
        <taxon>Arachnida</taxon>
        <taxon>Araneae</taxon>
        <taxon>Araneomorphae</taxon>
        <taxon>Entelegynae</taxon>
        <taxon>Araneoidea</taxon>
        <taxon>Araneidae</taxon>
        <taxon>Caerostris</taxon>
    </lineage>
</organism>
<accession>A0AAV4Y0H8</accession>
<proteinExistence type="predicted"/>
<dbReference type="EMBL" id="BPLR01018445">
    <property type="protein sequence ID" value="GIY99648.1"/>
    <property type="molecule type" value="Genomic_DNA"/>
</dbReference>
<feature type="region of interest" description="Disordered" evidence="1">
    <location>
        <begin position="53"/>
        <end position="94"/>
    </location>
</feature>
<comment type="caution">
    <text evidence="2">The sequence shown here is derived from an EMBL/GenBank/DDBJ whole genome shotgun (WGS) entry which is preliminary data.</text>
</comment>
<protein>
    <submittedName>
        <fullName evidence="2">Uncharacterized protein</fullName>
    </submittedName>
</protein>
<gene>
    <name evidence="2" type="ORF">CEXT_430181</name>
</gene>
<dbReference type="Proteomes" id="UP001054945">
    <property type="component" value="Unassembled WGS sequence"/>
</dbReference>
<name>A0AAV4Y0H8_CAEEX</name>
<evidence type="ECO:0000256" key="1">
    <source>
        <dbReference type="SAM" id="MobiDB-lite"/>
    </source>
</evidence>
<feature type="compositionally biased region" description="Gly residues" evidence="1">
    <location>
        <begin position="53"/>
        <end position="66"/>
    </location>
</feature>
<dbReference type="AlphaFoldDB" id="A0AAV4Y0H8"/>
<sequence>MKGGHYTESDFVLARNKDYWIKWKKAYILPDEVHSASEAGMSEVELWRAGVGGRPSAGHAGQGSGVPEGVQLLPCRNPSPGRRGPAPVAAWPSLPGAGGCGTRARVAGRASWCGSSGRILGS</sequence>
<evidence type="ECO:0000313" key="2">
    <source>
        <dbReference type="EMBL" id="GIY99648.1"/>
    </source>
</evidence>
<evidence type="ECO:0000313" key="3">
    <source>
        <dbReference type="Proteomes" id="UP001054945"/>
    </source>
</evidence>
<reference evidence="2 3" key="1">
    <citation type="submission" date="2021-06" db="EMBL/GenBank/DDBJ databases">
        <title>Caerostris extrusa draft genome.</title>
        <authorList>
            <person name="Kono N."/>
            <person name="Arakawa K."/>
        </authorList>
    </citation>
    <scope>NUCLEOTIDE SEQUENCE [LARGE SCALE GENOMIC DNA]</scope>
</reference>
<keyword evidence="3" id="KW-1185">Reference proteome</keyword>